<evidence type="ECO:0000313" key="1">
    <source>
        <dbReference type="EMBL" id="QXH37839.1"/>
    </source>
</evidence>
<dbReference type="EMBL" id="CP077074">
    <property type="protein sequence ID" value="QXH37839.1"/>
    <property type="molecule type" value="Genomic_DNA"/>
</dbReference>
<protein>
    <submittedName>
        <fullName evidence="1">Uncharacterized protein</fullName>
    </submittedName>
</protein>
<organism evidence="1 2">
    <name type="scientific">Pseudomonas sessilinigenes</name>
    <dbReference type="NCBI Taxonomy" id="658629"/>
    <lineage>
        <taxon>Bacteria</taxon>
        <taxon>Pseudomonadati</taxon>
        <taxon>Pseudomonadota</taxon>
        <taxon>Gammaproteobacteria</taxon>
        <taxon>Pseudomonadales</taxon>
        <taxon>Pseudomonadaceae</taxon>
        <taxon>Pseudomonas</taxon>
    </lineage>
</organism>
<dbReference type="RefSeq" id="WP_124346870.1">
    <property type="nucleotide sequence ID" value="NZ_CP027706.1"/>
</dbReference>
<dbReference type="SUPFAM" id="SSF52540">
    <property type="entry name" value="P-loop containing nucleoside triphosphate hydrolases"/>
    <property type="match status" value="1"/>
</dbReference>
<accession>A0ABX8MI73</accession>
<reference evidence="1" key="1">
    <citation type="submission" date="2021-06" db="EMBL/GenBank/DDBJ databases">
        <title>Updating the genus Pseudomonas: Description of 43 new species and partition of the Pseudomonas putida group.</title>
        <authorList>
            <person name="Girard L."/>
            <person name="Lood C."/>
            <person name="Vandamme P."/>
            <person name="Rokni-Zadeh H."/>
            <person name="van Noort V."/>
            <person name="Hofte M."/>
            <person name="Lavigne R."/>
            <person name="De Mot R."/>
        </authorList>
    </citation>
    <scope>NUCLEOTIDE SEQUENCE</scope>
    <source>
        <strain evidence="1">CMR12a</strain>
    </source>
</reference>
<name>A0ABX8MI73_9PSED</name>
<dbReference type="Gene3D" id="3.40.50.300">
    <property type="entry name" value="P-loop containing nucleotide triphosphate hydrolases"/>
    <property type="match status" value="1"/>
</dbReference>
<gene>
    <name evidence="1" type="ORF">KSS89_16220</name>
</gene>
<evidence type="ECO:0000313" key="2">
    <source>
        <dbReference type="Proteomes" id="UP000693952"/>
    </source>
</evidence>
<keyword evidence="2" id="KW-1185">Reference proteome</keyword>
<sequence length="156" mass="16813">MSKNKCSVILLTGRTGVGKSTLLDRFVKKHKGSVQLFRPVNLSGDVFDLSAVDWANHAAVVVDEVGNWDRASICSAIQALEAESFTNGKKLVLVSMFPADMDHYGIGLARKHLVSELGKPNNVSSLPFSFDGTHVQFKDDACTEQFSTGIAAKVAS</sequence>
<proteinExistence type="predicted"/>
<dbReference type="InterPro" id="IPR027417">
    <property type="entry name" value="P-loop_NTPase"/>
</dbReference>
<dbReference type="Proteomes" id="UP000693952">
    <property type="component" value="Chromosome"/>
</dbReference>